<reference evidence="1 2" key="1">
    <citation type="submission" date="2018-02" db="EMBL/GenBank/DDBJ databases">
        <title>The genomes of Aspergillus section Nigri reveals drivers in fungal speciation.</title>
        <authorList>
            <consortium name="DOE Joint Genome Institute"/>
            <person name="Vesth T.C."/>
            <person name="Nybo J."/>
            <person name="Theobald S."/>
            <person name="Brandl J."/>
            <person name="Frisvad J.C."/>
            <person name="Nielsen K.F."/>
            <person name="Lyhne E.K."/>
            <person name="Kogle M.E."/>
            <person name="Kuo A."/>
            <person name="Riley R."/>
            <person name="Clum A."/>
            <person name="Nolan M."/>
            <person name="Lipzen A."/>
            <person name="Salamov A."/>
            <person name="Henrissat B."/>
            <person name="Wiebenga A."/>
            <person name="De vries R.P."/>
            <person name="Grigoriev I.V."/>
            <person name="Mortensen U.H."/>
            <person name="Andersen M.R."/>
            <person name="Baker S.E."/>
        </authorList>
    </citation>
    <scope>NUCLEOTIDE SEQUENCE [LARGE SCALE GENOMIC DNA]</scope>
    <source>
        <strain evidence="1 2">CBS 101889</strain>
    </source>
</reference>
<sequence length="93" mass="10366">MDLRDSSVTKESETRVFRGSSLVSPPLMPAGLYHMSVRKVRVQTNIPLTLGAYPRFGQEPESLPFLGVVSMMNQKGKEKKKLVSVHHFAAIPK</sequence>
<dbReference type="Proteomes" id="UP000248961">
    <property type="component" value="Unassembled WGS sequence"/>
</dbReference>
<dbReference type="GeneID" id="37199605"/>
<organism evidence="1 2">
    <name type="scientific">Aspergillus homomorphus (strain CBS 101889)</name>
    <dbReference type="NCBI Taxonomy" id="1450537"/>
    <lineage>
        <taxon>Eukaryota</taxon>
        <taxon>Fungi</taxon>
        <taxon>Dikarya</taxon>
        <taxon>Ascomycota</taxon>
        <taxon>Pezizomycotina</taxon>
        <taxon>Eurotiomycetes</taxon>
        <taxon>Eurotiomycetidae</taxon>
        <taxon>Eurotiales</taxon>
        <taxon>Aspergillaceae</taxon>
        <taxon>Aspergillus</taxon>
        <taxon>Aspergillus subgen. Circumdati</taxon>
    </lineage>
</organism>
<accession>A0A395HXM9</accession>
<name>A0A395HXM9_ASPHC</name>
<dbReference type="AlphaFoldDB" id="A0A395HXM9"/>
<proteinExistence type="predicted"/>
<dbReference type="EMBL" id="KZ824287">
    <property type="protein sequence ID" value="RAL11618.1"/>
    <property type="molecule type" value="Genomic_DNA"/>
</dbReference>
<gene>
    <name evidence="1" type="ORF">BO97DRAFT_405995</name>
</gene>
<evidence type="ECO:0000313" key="2">
    <source>
        <dbReference type="Proteomes" id="UP000248961"/>
    </source>
</evidence>
<dbReference type="VEuPathDB" id="FungiDB:BO97DRAFT_405995"/>
<protein>
    <submittedName>
        <fullName evidence="1">Uncharacterized protein</fullName>
    </submittedName>
</protein>
<dbReference type="RefSeq" id="XP_025550772.1">
    <property type="nucleotide sequence ID" value="XM_025695316.1"/>
</dbReference>
<keyword evidence="2" id="KW-1185">Reference proteome</keyword>
<evidence type="ECO:0000313" key="1">
    <source>
        <dbReference type="EMBL" id="RAL11618.1"/>
    </source>
</evidence>